<organism evidence="7 8">
    <name type="scientific">Candidatus Nitrospira inopinata</name>
    <dbReference type="NCBI Taxonomy" id="1715989"/>
    <lineage>
        <taxon>Bacteria</taxon>
        <taxon>Pseudomonadati</taxon>
        <taxon>Nitrospirota</taxon>
        <taxon>Nitrospiria</taxon>
        <taxon>Nitrospirales</taxon>
        <taxon>Nitrospiraceae</taxon>
        <taxon>Nitrospira</taxon>
    </lineage>
</organism>
<dbReference type="PANTHER" id="PTHR30469:SF11">
    <property type="entry name" value="BLL4320 PROTEIN"/>
    <property type="match status" value="1"/>
</dbReference>
<keyword evidence="2" id="KW-0175">Coiled coil</keyword>
<dbReference type="InterPro" id="IPR058792">
    <property type="entry name" value="Beta-barrel_RND_2"/>
</dbReference>
<dbReference type="Gene3D" id="2.40.420.20">
    <property type="match status" value="1"/>
</dbReference>
<feature type="domain" description="CusB-like beta-barrel" evidence="5">
    <location>
        <begin position="216"/>
        <end position="287"/>
    </location>
</feature>
<dbReference type="Gene3D" id="2.40.30.170">
    <property type="match status" value="1"/>
</dbReference>
<dbReference type="EMBL" id="LN885086">
    <property type="protein sequence ID" value="CUQ66195.1"/>
    <property type="molecule type" value="Genomic_DNA"/>
</dbReference>
<evidence type="ECO:0000256" key="1">
    <source>
        <dbReference type="ARBA" id="ARBA00009477"/>
    </source>
</evidence>
<accession>A0A0S4KP20</accession>
<evidence type="ECO:0000259" key="6">
    <source>
        <dbReference type="Pfam" id="PF25967"/>
    </source>
</evidence>
<feature type="domain" description="Multidrug resistance protein MdtA-like C-terminal permuted SH3" evidence="6">
    <location>
        <begin position="295"/>
        <end position="356"/>
    </location>
</feature>
<protein>
    <submittedName>
        <fullName evidence="7">Putative RND efflux system, membrane fusion protein</fullName>
    </submittedName>
</protein>
<dbReference type="AlphaFoldDB" id="A0A0S4KP20"/>
<dbReference type="KEGG" id="nio:NITINOP_1220"/>
<evidence type="ECO:0000256" key="3">
    <source>
        <dbReference type="SAM" id="MobiDB-lite"/>
    </source>
</evidence>
<keyword evidence="8" id="KW-1185">Reference proteome</keyword>
<evidence type="ECO:0000313" key="7">
    <source>
        <dbReference type="EMBL" id="CUQ66195.1"/>
    </source>
</evidence>
<dbReference type="Gene3D" id="1.10.287.470">
    <property type="entry name" value="Helix hairpin bin"/>
    <property type="match status" value="1"/>
</dbReference>
<evidence type="ECO:0000259" key="5">
    <source>
        <dbReference type="Pfam" id="PF25954"/>
    </source>
</evidence>
<dbReference type="InterPro" id="IPR058627">
    <property type="entry name" value="MdtA-like_C"/>
</dbReference>
<dbReference type="GO" id="GO:0015562">
    <property type="term" value="F:efflux transmembrane transporter activity"/>
    <property type="evidence" value="ECO:0007669"/>
    <property type="project" value="TreeGrafter"/>
</dbReference>
<feature type="region of interest" description="Disordered" evidence="3">
    <location>
        <begin position="368"/>
        <end position="387"/>
    </location>
</feature>
<dbReference type="Pfam" id="PF25967">
    <property type="entry name" value="RND-MFP_C"/>
    <property type="match status" value="1"/>
</dbReference>
<proteinExistence type="inferred from homology"/>
<feature type="compositionally biased region" description="Basic and acidic residues" evidence="3">
    <location>
        <begin position="374"/>
        <end position="387"/>
    </location>
</feature>
<dbReference type="PANTHER" id="PTHR30469">
    <property type="entry name" value="MULTIDRUG RESISTANCE PROTEIN MDTA"/>
    <property type="match status" value="1"/>
</dbReference>
<dbReference type="Pfam" id="PF25954">
    <property type="entry name" value="Beta-barrel_RND_2"/>
    <property type="match status" value="1"/>
</dbReference>
<dbReference type="Proteomes" id="UP000066284">
    <property type="component" value="Chromosome 1"/>
</dbReference>
<dbReference type="STRING" id="1715989.NITINOP_1220"/>
<gene>
    <name evidence="7" type="ORF">NITINOP_1220</name>
</gene>
<dbReference type="SUPFAM" id="SSF111369">
    <property type="entry name" value="HlyD-like secretion proteins"/>
    <property type="match status" value="1"/>
</dbReference>
<dbReference type="NCBIfam" id="TIGR01730">
    <property type="entry name" value="RND_mfp"/>
    <property type="match status" value="1"/>
</dbReference>
<dbReference type="Gene3D" id="2.40.50.100">
    <property type="match status" value="1"/>
</dbReference>
<dbReference type="Pfam" id="PF25876">
    <property type="entry name" value="HH_MFP_RND"/>
    <property type="match status" value="1"/>
</dbReference>
<sequence>MNKRGVLMIRRNGGNWGRSVLLVLVVLLIGVALAAWKYESLQAERAGSADQPEPMETVAVAVARAVHHRPMTVSVGTVLALRSVMLKNELAGTVREVRLTPGQIVEQGALLVALDVSVEEAELKAHEVQAALARKVLARRQHLTEEFATTQEEVDRARADLEVAEAQIARTKAVIARKTIRAPFRARVGIADVHPGQYLEEGTFLTTLQSVDDAVHVDFTVPQQVAATLRNGETVEVVPAGDLPAITAKIVAIDARVDPTTRNAVVRARIERAGGTPAPGSSVRVRVPAGPSRAAVAVPASALRKGPAGDQVFVLAADRDGRTRAWARRVESGTLVGDEAVIHEGLAAGEQVAASGSFKLRDGVLVSVTGPAEPRSDEGRKTAEPAR</sequence>
<dbReference type="InterPro" id="IPR058624">
    <property type="entry name" value="MdtA-like_HH"/>
</dbReference>
<reference evidence="8" key="1">
    <citation type="submission" date="2015-09" db="EMBL/GenBank/DDBJ databases">
        <authorList>
            <person name="Daims H."/>
        </authorList>
    </citation>
    <scope>NUCLEOTIDE SEQUENCE [LARGE SCALE GENOMIC DNA]</scope>
</reference>
<dbReference type="InterPro" id="IPR006143">
    <property type="entry name" value="RND_pump_MFP"/>
</dbReference>
<dbReference type="GO" id="GO:1990281">
    <property type="term" value="C:efflux pump complex"/>
    <property type="evidence" value="ECO:0007669"/>
    <property type="project" value="TreeGrafter"/>
</dbReference>
<evidence type="ECO:0000313" key="8">
    <source>
        <dbReference type="Proteomes" id="UP000066284"/>
    </source>
</evidence>
<evidence type="ECO:0000256" key="2">
    <source>
        <dbReference type="SAM" id="Coils"/>
    </source>
</evidence>
<name>A0A0S4KP20_9BACT</name>
<feature type="domain" description="Multidrug resistance protein MdtA-like alpha-helical hairpin" evidence="4">
    <location>
        <begin position="120"/>
        <end position="176"/>
    </location>
</feature>
<evidence type="ECO:0000259" key="4">
    <source>
        <dbReference type="Pfam" id="PF25876"/>
    </source>
</evidence>
<comment type="similarity">
    <text evidence="1">Belongs to the membrane fusion protein (MFP) (TC 8.A.1) family.</text>
</comment>
<feature type="coiled-coil region" evidence="2">
    <location>
        <begin position="140"/>
        <end position="174"/>
    </location>
</feature>